<proteinExistence type="predicted"/>
<dbReference type="RefSeq" id="WP_224194141.1">
    <property type="nucleotide sequence ID" value="NZ_JAIRAU010000031.1"/>
</dbReference>
<evidence type="ECO:0000256" key="1">
    <source>
        <dbReference type="SAM" id="Phobius"/>
    </source>
</evidence>
<accession>A0ABS7TWH3</accession>
<dbReference type="Proteomes" id="UP001139031">
    <property type="component" value="Unassembled WGS sequence"/>
</dbReference>
<evidence type="ECO:0000313" key="2">
    <source>
        <dbReference type="EMBL" id="MBZ5712381.1"/>
    </source>
</evidence>
<protein>
    <submittedName>
        <fullName evidence="2">Uncharacterized protein</fullName>
    </submittedName>
</protein>
<feature type="transmembrane region" description="Helical" evidence="1">
    <location>
        <begin position="167"/>
        <end position="185"/>
    </location>
</feature>
<keyword evidence="1" id="KW-0472">Membrane</keyword>
<feature type="transmembrane region" description="Helical" evidence="1">
    <location>
        <begin position="143"/>
        <end position="161"/>
    </location>
</feature>
<keyword evidence="1" id="KW-0812">Transmembrane</keyword>
<keyword evidence="1" id="KW-1133">Transmembrane helix</keyword>
<sequence>MLPWTIVVLTVAAVAVVAALASPATTLAVLAKEGPAEHASHAVLAAAVVAWALAGRVASRRAVPLAMAGFLALVLAEEVDWGAVYGWPALGERMAAAFGHRNMHNAGRGSSYLLFALPLVGYYMVPGTGRWLGRATPSRDERWAFAAVAGLFIAGNMIPAWERAAQELLELLLYALLLATGVRLARAPG</sequence>
<name>A0ABS7TWH3_9BACT</name>
<feature type="transmembrane region" description="Helical" evidence="1">
    <location>
        <begin position="38"/>
        <end position="58"/>
    </location>
</feature>
<feature type="transmembrane region" description="Helical" evidence="1">
    <location>
        <begin position="110"/>
        <end position="131"/>
    </location>
</feature>
<gene>
    <name evidence="2" type="ORF">K7C98_24330</name>
</gene>
<dbReference type="EMBL" id="JAIRAU010000031">
    <property type="protein sequence ID" value="MBZ5712381.1"/>
    <property type="molecule type" value="Genomic_DNA"/>
</dbReference>
<evidence type="ECO:0000313" key="3">
    <source>
        <dbReference type="Proteomes" id="UP001139031"/>
    </source>
</evidence>
<comment type="caution">
    <text evidence="2">The sequence shown here is derived from an EMBL/GenBank/DDBJ whole genome shotgun (WGS) entry which is preliminary data.</text>
</comment>
<organism evidence="2 3">
    <name type="scientific">Nannocystis pusilla</name>
    <dbReference type="NCBI Taxonomy" id="889268"/>
    <lineage>
        <taxon>Bacteria</taxon>
        <taxon>Pseudomonadati</taxon>
        <taxon>Myxococcota</taxon>
        <taxon>Polyangia</taxon>
        <taxon>Nannocystales</taxon>
        <taxon>Nannocystaceae</taxon>
        <taxon>Nannocystis</taxon>
    </lineage>
</organism>
<keyword evidence="3" id="KW-1185">Reference proteome</keyword>
<reference evidence="2" key="1">
    <citation type="submission" date="2021-08" db="EMBL/GenBank/DDBJ databases">
        <authorList>
            <person name="Stevens D.C."/>
        </authorList>
    </citation>
    <scope>NUCLEOTIDE SEQUENCE</scope>
    <source>
        <strain evidence="2">DSM 53165</strain>
    </source>
</reference>